<feature type="transmembrane region" description="Helical" evidence="7">
    <location>
        <begin position="272"/>
        <end position="298"/>
    </location>
</feature>
<keyword evidence="3" id="KW-1003">Cell membrane</keyword>
<evidence type="ECO:0000256" key="2">
    <source>
        <dbReference type="ARBA" id="ARBA00007400"/>
    </source>
</evidence>
<feature type="transmembrane region" description="Helical" evidence="7">
    <location>
        <begin position="12"/>
        <end position="30"/>
    </location>
</feature>
<evidence type="ECO:0000259" key="8">
    <source>
        <dbReference type="Pfam" id="PF01757"/>
    </source>
</evidence>
<accession>A0A9Q3XVW2</accession>
<gene>
    <name evidence="9" type="ORF">KIJ12_07530</name>
</gene>
<evidence type="ECO:0000313" key="9">
    <source>
        <dbReference type="EMBL" id="MBZ5962987.1"/>
    </source>
</evidence>
<evidence type="ECO:0000256" key="6">
    <source>
        <dbReference type="ARBA" id="ARBA00023136"/>
    </source>
</evidence>
<dbReference type="PANTHER" id="PTHR40074:SF2">
    <property type="entry name" value="O-ACETYLTRANSFERASE WECH"/>
    <property type="match status" value="1"/>
</dbReference>
<feature type="transmembrane region" description="Helical" evidence="7">
    <location>
        <begin position="78"/>
        <end position="101"/>
    </location>
</feature>
<comment type="subcellular location">
    <subcellularLocation>
        <location evidence="1">Cell membrane</location>
        <topology evidence="1">Multi-pass membrane protein</topology>
    </subcellularLocation>
</comment>
<keyword evidence="6 7" id="KW-0472">Membrane</keyword>
<dbReference type="GO" id="GO:0005886">
    <property type="term" value="C:plasma membrane"/>
    <property type="evidence" value="ECO:0007669"/>
    <property type="project" value="UniProtKB-SubCell"/>
</dbReference>
<feature type="transmembrane region" description="Helical" evidence="7">
    <location>
        <begin position="310"/>
        <end position="330"/>
    </location>
</feature>
<dbReference type="PANTHER" id="PTHR40074">
    <property type="entry name" value="O-ACETYLTRANSFERASE WECH"/>
    <property type="match status" value="1"/>
</dbReference>
<evidence type="ECO:0000256" key="3">
    <source>
        <dbReference type="ARBA" id="ARBA00022475"/>
    </source>
</evidence>
<evidence type="ECO:0000256" key="7">
    <source>
        <dbReference type="SAM" id="Phobius"/>
    </source>
</evidence>
<dbReference type="GO" id="GO:0009246">
    <property type="term" value="P:enterobacterial common antigen biosynthetic process"/>
    <property type="evidence" value="ECO:0007669"/>
    <property type="project" value="TreeGrafter"/>
</dbReference>
<evidence type="ECO:0000256" key="1">
    <source>
        <dbReference type="ARBA" id="ARBA00004651"/>
    </source>
</evidence>
<proteinExistence type="inferred from homology"/>
<keyword evidence="9" id="KW-0808">Transferase</keyword>
<feature type="transmembrane region" description="Helical" evidence="7">
    <location>
        <begin position="121"/>
        <end position="140"/>
    </location>
</feature>
<evidence type="ECO:0000256" key="5">
    <source>
        <dbReference type="ARBA" id="ARBA00022989"/>
    </source>
</evidence>
<keyword evidence="5 7" id="KW-1133">Transmembrane helix</keyword>
<evidence type="ECO:0000256" key="4">
    <source>
        <dbReference type="ARBA" id="ARBA00022692"/>
    </source>
</evidence>
<dbReference type="EMBL" id="JAHBFI010000019">
    <property type="protein sequence ID" value="MBZ5962987.1"/>
    <property type="molecule type" value="Genomic_DNA"/>
</dbReference>
<protein>
    <submittedName>
        <fullName evidence="9">Acyltransferase family protein</fullName>
    </submittedName>
</protein>
<dbReference type="RefSeq" id="WP_224144310.1">
    <property type="nucleotide sequence ID" value="NZ_CBCPIF010000001.1"/>
</dbReference>
<feature type="domain" description="Acyltransferase 3" evidence="8">
    <location>
        <begin position="6"/>
        <end position="327"/>
    </location>
</feature>
<dbReference type="Pfam" id="PF01757">
    <property type="entry name" value="Acyl_transf_3"/>
    <property type="match status" value="1"/>
</dbReference>
<reference evidence="9" key="1">
    <citation type="submission" date="2021-05" db="EMBL/GenBank/DDBJ databases">
        <title>Pangenome of Leuconostoc gelidum warrants species status for Leuconostoc gelidum subsp. gasicomitatum.</title>
        <authorList>
            <person name="Johansson P."/>
            <person name="Sade E."/>
            <person name="Hultman J."/>
            <person name="Auvinen P."/>
            <person name="Bjorkroth J."/>
        </authorList>
    </citation>
    <scope>NUCLEOTIDE SEQUENCE</scope>
    <source>
        <strain evidence="9">A.21.4</strain>
    </source>
</reference>
<dbReference type="GO" id="GO:0016413">
    <property type="term" value="F:O-acetyltransferase activity"/>
    <property type="evidence" value="ECO:0007669"/>
    <property type="project" value="TreeGrafter"/>
</dbReference>
<comment type="similarity">
    <text evidence="2">Belongs to the acyltransferase 3 family.</text>
</comment>
<feature type="transmembrane region" description="Helical" evidence="7">
    <location>
        <begin position="241"/>
        <end position="260"/>
    </location>
</feature>
<dbReference type="AlphaFoldDB" id="A0A9Q3XVW2"/>
<keyword evidence="4 7" id="KW-0812">Transmembrane</keyword>
<feature type="transmembrane region" description="Helical" evidence="7">
    <location>
        <begin position="178"/>
        <end position="197"/>
    </location>
</feature>
<feature type="transmembrane region" description="Helical" evidence="7">
    <location>
        <begin position="42"/>
        <end position="66"/>
    </location>
</feature>
<feature type="transmembrane region" description="Helical" evidence="7">
    <location>
        <begin position="209"/>
        <end position="229"/>
    </location>
</feature>
<dbReference type="InterPro" id="IPR002656">
    <property type="entry name" value="Acyl_transf_3_dom"/>
</dbReference>
<evidence type="ECO:0000313" key="10">
    <source>
        <dbReference type="Proteomes" id="UP000752647"/>
    </source>
</evidence>
<name>A0A9Q3XVW2_9LACO</name>
<dbReference type="Proteomes" id="UP000752647">
    <property type="component" value="Unassembled WGS sequence"/>
</dbReference>
<organism evidence="9 10">
    <name type="scientific">Leuconostoc gasicomitatum</name>
    <dbReference type="NCBI Taxonomy" id="115778"/>
    <lineage>
        <taxon>Bacteria</taxon>
        <taxon>Bacillati</taxon>
        <taxon>Bacillota</taxon>
        <taxon>Bacilli</taxon>
        <taxon>Lactobacillales</taxon>
        <taxon>Lactobacillaceae</taxon>
        <taxon>Leuconostoc</taxon>
        <taxon>Leuconostoc gelidum group</taxon>
    </lineage>
</organism>
<comment type="caution">
    <text evidence="9">The sequence shown here is derived from an EMBL/GenBank/DDBJ whole genome shotgun (WGS) entry which is preliminary data.</text>
</comment>
<feature type="transmembrane region" description="Helical" evidence="7">
    <location>
        <begin position="152"/>
        <end position="172"/>
    </location>
</feature>
<sequence length="343" mass="39906">MGNRVYQIDVLKVMAIFFVISVHFLFNTGFYDIDMQSFSASLGIVLRLVFITSVPLFIIATGFLMGTKKLSDQYIAKIFRVIMLYVLVSMIDWLMQTIIFQNDISMQDALLGLLDFSTDSYSWYVEMYIGLYLLIPLLNAAWNYDLSKQYHIYIIMVSTILFFLPSLFNGLGKILPDWWTNAYPIGYYYVGLYFKTYLEQIKKIDTKRLLIWSVSIFSMISFLSLIDNYGRIFSWTDANDYMGYQPFLVAILISLLILKIGQPKKTTKFHNLLILLSNMTLTIYLFSDLTDSLIYHYFNHLVPNIASRFVWAPVVVLLSFTLASLLAYVLEKIMSLIDQRRRA</sequence>
<keyword evidence="9" id="KW-0012">Acyltransferase</keyword>